<feature type="domain" description="Complex 1 LYR protein" evidence="2">
    <location>
        <begin position="220"/>
        <end position="270"/>
    </location>
</feature>
<dbReference type="InterPro" id="IPR052000">
    <property type="entry name" value="ETFRF1"/>
</dbReference>
<dbReference type="InterPro" id="IPR045296">
    <property type="entry name" value="Complex1_LYR_ETFRF1_LYRM5"/>
</dbReference>
<dbReference type="PANTHER" id="PTHR21024:SF0">
    <property type="entry name" value="ELECTRON TRANSFER FLAVOPROTEIN REGULATORY FACTOR 1"/>
    <property type="match status" value="1"/>
</dbReference>
<evidence type="ECO:0000313" key="3">
    <source>
        <dbReference type="EMBL" id="KAH9374393.1"/>
    </source>
</evidence>
<dbReference type="InterPro" id="IPR008011">
    <property type="entry name" value="Complex1_LYR_dom"/>
</dbReference>
<dbReference type="VEuPathDB" id="VectorBase:HLOH_042114"/>
<dbReference type="Pfam" id="PF05347">
    <property type="entry name" value="Complex1_LYR"/>
    <property type="match status" value="1"/>
</dbReference>
<sequence>MTRVCFARRFARRPQRGAQVAHAAFPLLHNSLEKCAPLSCCHRTGAGRLQACVRSVAEERRAREHHRSCLWEHRRLAPARGIGGGPAVLVHPHRGRACVCADVARGSVQSMIPRSPRRSRCRACTCQRTAPLLGAADDTTREYIPRRHLGDRPCHVASRRIAAFLTSGRWRKRPAHLIERAMGNPAGVPKLPEDDEHGTGVQRLPRRLLVRLTMTSVRGQVVQLYKNLLHLGRDYPKGYDYFRSRLKAAFLKNRDVKDPEQLTMLLARGQYIIKELEALYMLKKYRTLKKRYYTDH</sequence>
<dbReference type="Proteomes" id="UP000821853">
    <property type="component" value="Chromosome 4"/>
</dbReference>
<name>A0A9J6GHS2_HAELO</name>
<evidence type="ECO:0000313" key="4">
    <source>
        <dbReference type="Proteomes" id="UP000821853"/>
    </source>
</evidence>
<dbReference type="PANTHER" id="PTHR21024">
    <property type="entry name" value="GROWTH HORMONE-INDUCIBLE SOLUBLE PROTEIN-RELATED"/>
    <property type="match status" value="1"/>
</dbReference>
<dbReference type="CDD" id="cd20265">
    <property type="entry name" value="Complex1_LYR_ETFRF1_LYRM5"/>
    <property type="match status" value="1"/>
</dbReference>
<comment type="caution">
    <text evidence="3">The sequence shown here is derived from an EMBL/GenBank/DDBJ whole genome shotgun (WGS) entry which is preliminary data.</text>
</comment>
<protein>
    <recommendedName>
        <fullName evidence="2">Complex 1 LYR protein domain-containing protein</fullName>
    </recommendedName>
</protein>
<dbReference type="GO" id="GO:0090324">
    <property type="term" value="P:negative regulation of oxidative phosphorylation"/>
    <property type="evidence" value="ECO:0007669"/>
    <property type="project" value="InterPro"/>
</dbReference>
<proteinExistence type="inferred from homology"/>
<keyword evidence="4" id="KW-1185">Reference proteome</keyword>
<reference evidence="3 4" key="1">
    <citation type="journal article" date="2020" name="Cell">
        <title>Large-Scale Comparative Analyses of Tick Genomes Elucidate Their Genetic Diversity and Vector Capacities.</title>
        <authorList>
            <consortium name="Tick Genome and Microbiome Consortium (TIGMIC)"/>
            <person name="Jia N."/>
            <person name="Wang J."/>
            <person name="Shi W."/>
            <person name="Du L."/>
            <person name="Sun Y."/>
            <person name="Zhan W."/>
            <person name="Jiang J.F."/>
            <person name="Wang Q."/>
            <person name="Zhang B."/>
            <person name="Ji P."/>
            <person name="Bell-Sakyi L."/>
            <person name="Cui X.M."/>
            <person name="Yuan T.T."/>
            <person name="Jiang B.G."/>
            <person name="Yang W.F."/>
            <person name="Lam T.T."/>
            <person name="Chang Q.C."/>
            <person name="Ding S.J."/>
            <person name="Wang X.J."/>
            <person name="Zhu J.G."/>
            <person name="Ruan X.D."/>
            <person name="Zhao L."/>
            <person name="Wei J.T."/>
            <person name="Ye R.Z."/>
            <person name="Que T.C."/>
            <person name="Du C.H."/>
            <person name="Zhou Y.H."/>
            <person name="Cheng J.X."/>
            <person name="Dai P.F."/>
            <person name="Guo W.B."/>
            <person name="Han X.H."/>
            <person name="Huang E.J."/>
            <person name="Li L.F."/>
            <person name="Wei W."/>
            <person name="Gao Y.C."/>
            <person name="Liu J.Z."/>
            <person name="Shao H.Z."/>
            <person name="Wang X."/>
            <person name="Wang C.C."/>
            <person name="Yang T.C."/>
            <person name="Huo Q.B."/>
            <person name="Li W."/>
            <person name="Chen H.Y."/>
            <person name="Chen S.E."/>
            <person name="Zhou L.G."/>
            <person name="Ni X.B."/>
            <person name="Tian J.H."/>
            <person name="Sheng Y."/>
            <person name="Liu T."/>
            <person name="Pan Y.S."/>
            <person name="Xia L.Y."/>
            <person name="Li J."/>
            <person name="Zhao F."/>
            <person name="Cao W.C."/>
        </authorList>
    </citation>
    <scope>NUCLEOTIDE SEQUENCE [LARGE SCALE GENOMIC DNA]</scope>
    <source>
        <strain evidence="3">HaeL-2018</strain>
    </source>
</reference>
<dbReference type="OrthoDB" id="10258445at2759"/>
<dbReference type="EMBL" id="JABSTR010000006">
    <property type="protein sequence ID" value="KAH9374393.1"/>
    <property type="molecule type" value="Genomic_DNA"/>
</dbReference>
<evidence type="ECO:0000259" key="2">
    <source>
        <dbReference type="Pfam" id="PF05347"/>
    </source>
</evidence>
<dbReference type="AlphaFoldDB" id="A0A9J6GHS2"/>
<dbReference type="GO" id="GO:0005739">
    <property type="term" value="C:mitochondrion"/>
    <property type="evidence" value="ECO:0007669"/>
    <property type="project" value="TreeGrafter"/>
</dbReference>
<gene>
    <name evidence="3" type="ORF">HPB48_004021</name>
</gene>
<dbReference type="GO" id="GO:0022904">
    <property type="term" value="P:respiratory electron transport chain"/>
    <property type="evidence" value="ECO:0007669"/>
    <property type="project" value="TreeGrafter"/>
</dbReference>
<organism evidence="3 4">
    <name type="scientific">Haemaphysalis longicornis</name>
    <name type="common">Bush tick</name>
    <dbReference type="NCBI Taxonomy" id="44386"/>
    <lineage>
        <taxon>Eukaryota</taxon>
        <taxon>Metazoa</taxon>
        <taxon>Ecdysozoa</taxon>
        <taxon>Arthropoda</taxon>
        <taxon>Chelicerata</taxon>
        <taxon>Arachnida</taxon>
        <taxon>Acari</taxon>
        <taxon>Parasitiformes</taxon>
        <taxon>Ixodida</taxon>
        <taxon>Ixodoidea</taxon>
        <taxon>Ixodidae</taxon>
        <taxon>Haemaphysalinae</taxon>
        <taxon>Haemaphysalis</taxon>
    </lineage>
</organism>
<evidence type="ECO:0000256" key="1">
    <source>
        <dbReference type="ARBA" id="ARBA00009508"/>
    </source>
</evidence>
<comment type="similarity">
    <text evidence="1">Belongs to the complex I LYR family.</text>
</comment>
<accession>A0A9J6GHS2</accession>